<dbReference type="PANTHER" id="PTHR40429">
    <property type="entry name" value="FLAGELLAR ASSOCIATED PROTEIN"/>
    <property type="match status" value="1"/>
</dbReference>
<feature type="compositionally biased region" description="Polar residues" evidence="1">
    <location>
        <begin position="209"/>
        <end position="220"/>
    </location>
</feature>
<evidence type="ECO:0000256" key="1">
    <source>
        <dbReference type="SAM" id="MobiDB-lite"/>
    </source>
</evidence>
<name>A0A6U5XVV4_GUITH</name>
<dbReference type="InterPro" id="IPR010736">
    <property type="entry name" value="SHIPPO-rpt"/>
</dbReference>
<evidence type="ECO:0000313" key="3">
    <source>
        <dbReference type="EMBL" id="CAE2277556.1"/>
    </source>
</evidence>
<feature type="compositionally biased region" description="Polar residues" evidence="1">
    <location>
        <begin position="135"/>
        <end position="147"/>
    </location>
</feature>
<proteinExistence type="predicted"/>
<feature type="compositionally biased region" description="Polar residues" evidence="1">
    <location>
        <begin position="268"/>
        <end position="282"/>
    </location>
</feature>
<evidence type="ECO:0000313" key="2">
    <source>
        <dbReference type="EMBL" id="CAE2277536.1"/>
    </source>
</evidence>
<organism evidence="2">
    <name type="scientific">Guillardia theta</name>
    <name type="common">Cryptophyte</name>
    <name type="synonym">Cryptomonas phi</name>
    <dbReference type="NCBI Taxonomy" id="55529"/>
    <lineage>
        <taxon>Eukaryota</taxon>
        <taxon>Cryptophyceae</taxon>
        <taxon>Pyrenomonadales</taxon>
        <taxon>Geminigeraceae</taxon>
        <taxon>Guillardia</taxon>
    </lineage>
</organism>
<dbReference type="PANTHER" id="PTHR40429:SF1">
    <property type="entry name" value="FLAGELLAR ASSOCIATED PROTEIN"/>
    <property type="match status" value="1"/>
</dbReference>
<dbReference type="Pfam" id="PF07004">
    <property type="entry name" value="SHIPPO-rpt"/>
    <property type="match status" value="5"/>
</dbReference>
<accession>A0A6U5XVV4</accession>
<dbReference type="EMBL" id="HBKN01010482">
    <property type="protein sequence ID" value="CAE2277556.1"/>
    <property type="molecule type" value="Transcribed_RNA"/>
</dbReference>
<protein>
    <submittedName>
        <fullName evidence="2">Uncharacterized protein</fullName>
    </submittedName>
</protein>
<dbReference type="AlphaFoldDB" id="A0A6U5XVV4"/>
<reference evidence="2" key="1">
    <citation type="submission" date="2021-01" db="EMBL/GenBank/DDBJ databases">
        <authorList>
            <person name="Corre E."/>
            <person name="Pelletier E."/>
            <person name="Niang G."/>
            <person name="Scheremetjew M."/>
            <person name="Finn R."/>
            <person name="Kale V."/>
            <person name="Holt S."/>
            <person name="Cochrane G."/>
            <person name="Meng A."/>
            <person name="Brown T."/>
            <person name="Cohen L."/>
        </authorList>
    </citation>
    <scope>NUCLEOTIDE SEQUENCE</scope>
    <source>
        <strain evidence="2">CCMP 2712</strain>
    </source>
</reference>
<feature type="region of interest" description="Disordered" evidence="1">
    <location>
        <begin position="59"/>
        <end position="282"/>
    </location>
</feature>
<gene>
    <name evidence="2" type="ORF">GTHE00462_LOCUS8283</name>
    <name evidence="3" type="ORF">GTHE00462_LOCUS8285</name>
</gene>
<dbReference type="EMBL" id="HBKN01010480">
    <property type="protein sequence ID" value="CAE2277536.1"/>
    <property type="molecule type" value="Transcribed_RNA"/>
</dbReference>
<sequence>MTRMQRSPGPAAYNIKSTVCVESPSISFGTMKRPSPNFKGISPGPIYMLKTTVGRNKDFTVKSGPSFGFGTSDRPDPSGMKGPRRAPGPGEYDLGSAVGPQKPPPYKTAPSFGFGTSSRLPGDAPVPKRLDRSTMESLNGTTNSMSLSEKPGMNSSKDHEIVNTPGPGEYDNFSWKNKRPPAFSFGTSAQRIGPSMSASKIPGPGQYKLGQTTGPRTSLNLRRGPSITFGASRPKTNFFANSEYPGPGAYPIPSSVGVQPTTDHRSLPSFSFGTSQRRPLDE</sequence>